<keyword evidence="3" id="KW-1185">Reference proteome</keyword>
<organism evidence="2 3">
    <name type="scientific">Rhizopus microsporus ATCC 52813</name>
    <dbReference type="NCBI Taxonomy" id="1340429"/>
    <lineage>
        <taxon>Eukaryota</taxon>
        <taxon>Fungi</taxon>
        <taxon>Fungi incertae sedis</taxon>
        <taxon>Mucoromycota</taxon>
        <taxon>Mucoromycotina</taxon>
        <taxon>Mucoromycetes</taxon>
        <taxon>Mucorales</taxon>
        <taxon>Mucorineae</taxon>
        <taxon>Rhizopodaceae</taxon>
        <taxon>Rhizopus</taxon>
    </lineage>
</organism>
<accession>A0A2G4T264</accession>
<sequence>MKNNSFTSWKASDNPRFTLTPRVRPPTVKLGQWRSRGSDSPTASHLEEEPSDMALTLGKEEIERTFQARYEQSILKDAIGRQQQSFNHSNRRFGPQQRYTKGRRSFHKSFFGRSKDQLHTEVQSSNQSQ</sequence>
<protein>
    <submittedName>
        <fullName evidence="2">Uncharacterized protein</fullName>
    </submittedName>
</protein>
<feature type="compositionally biased region" description="Polar residues" evidence="1">
    <location>
        <begin position="1"/>
        <end position="17"/>
    </location>
</feature>
<dbReference type="Proteomes" id="UP000242254">
    <property type="component" value="Unassembled WGS sequence"/>
</dbReference>
<evidence type="ECO:0000313" key="2">
    <source>
        <dbReference type="EMBL" id="PHZ14756.1"/>
    </source>
</evidence>
<evidence type="ECO:0000313" key="3">
    <source>
        <dbReference type="Proteomes" id="UP000242254"/>
    </source>
</evidence>
<feature type="region of interest" description="Disordered" evidence="1">
    <location>
        <begin position="1"/>
        <end position="54"/>
    </location>
</feature>
<dbReference type="RefSeq" id="XP_023468464.1">
    <property type="nucleotide sequence ID" value="XM_023612598.1"/>
</dbReference>
<dbReference type="GeneID" id="35443587"/>
<name>A0A2G4T264_RHIZD</name>
<dbReference type="AlphaFoldDB" id="A0A2G4T264"/>
<gene>
    <name evidence="2" type="ORF">RHIMIDRAFT_276137</name>
</gene>
<dbReference type="EMBL" id="KZ303845">
    <property type="protein sequence ID" value="PHZ14756.1"/>
    <property type="molecule type" value="Genomic_DNA"/>
</dbReference>
<evidence type="ECO:0000256" key="1">
    <source>
        <dbReference type="SAM" id="MobiDB-lite"/>
    </source>
</evidence>
<reference evidence="2 3" key="1">
    <citation type="journal article" date="2016" name="Proc. Natl. Acad. Sci. U.S.A.">
        <title>Lipid metabolic changes in an early divergent fungus govern the establishment of a mutualistic symbiosis with endobacteria.</title>
        <authorList>
            <person name="Lastovetsky O.A."/>
            <person name="Gaspar M.L."/>
            <person name="Mondo S.J."/>
            <person name="LaButti K.M."/>
            <person name="Sandor L."/>
            <person name="Grigoriev I.V."/>
            <person name="Henry S.A."/>
            <person name="Pawlowska T.E."/>
        </authorList>
    </citation>
    <scope>NUCLEOTIDE SEQUENCE [LARGE SCALE GENOMIC DNA]</scope>
    <source>
        <strain evidence="2 3">ATCC 52813</strain>
    </source>
</reference>
<feature type="region of interest" description="Disordered" evidence="1">
    <location>
        <begin position="81"/>
        <end position="102"/>
    </location>
</feature>
<proteinExistence type="predicted"/>